<dbReference type="InterPro" id="IPR000873">
    <property type="entry name" value="AMP-dep_synth/lig_dom"/>
</dbReference>
<dbReference type="CDD" id="cd04433">
    <property type="entry name" value="AFD_class_I"/>
    <property type="match status" value="1"/>
</dbReference>
<name>A0ABP6F8F9_9ACTN</name>
<organism evidence="3 4">
    <name type="scientific">Nonomuraea recticatena</name>
    <dbReference type="NCBI Taxonomy" id="46178"/>
    <lineage>
        <taxon>Bacteria</taxon>
        <taxon>Bacillati</taxon>
        <taxon>Actinomycetota</taxon>
        <taxon>Actinomycetes</taxon>
        <taxon>Streptosporangiales</taxon>
        <taxon>Streptosporangiaceae</taxon>
        <taxon>Nonomuraea</taxon>
    </lineage>
</organism>
<dbReference type="RefSeq" id="WP_346152998.1">
    <property type="nucleotide sequence ID" value="NZ_BAAATE010000026.1"/>
</dbReference>
<dbReference type="SUPFAM" id="SSF56801">
    <property type="entry name" value="Acetyl-CoA synthetase-like"/>
    <property type="match status" value="1"/>
</dbReference>
<dbReference type="Proteomes" id="UP001501666">
    <property type="component" value="Unassembled WGS sequence"/>
</dbReference>
<dbReference type="Gene3D" id="3.30.300.30">
    <property type="match status" value="1"/>
</dbReference>
<feature type="domain" description="AMP-dependent synthetase/ligase" evidence="1">
    <location>
        <begin position="16"/>
        <end position="356"/>
    </location>
</feature>
<dbReference type="InterPro" id="IPR042099">
    <property type="entry name" value="ANL_N_sf"/>
</dbReference>
<reference evidence="4" key="1">
    <citation type="journal article" date="2019" name="Int. J. Syst. Evol. Microbiol.">
        <title>The Global Catalogue of Microorganisms (GCM) 10K type strain sequencing project: providing services to taxonomists for standard genome sequencing and annotation.</title>
        <authorList>
            <consortium name="The Broad Institute Genomics Platform"/>
            <consortium name="The Broad Institute Genome Sequencing Center for Infectious Disease"/>
            <person name="Wu L."/>
            <person name="Ma J."/>
        </authorList>
    </citation>
    <scope>NUCLEOTIDE SEQUENCE [LARGE SCALE GENOMIC DNA]</scope>
    <source>
        <strain evidence="4">JCM 6835</strain>
    </source>
</reference>
<evidence type="ECO:0000313" key="4">
    <source>
        <dbReference type="Proteomes" id="UP001501666"/>
    </source>
</evidence>
<dbReference type="PANTHER" id="PTHR43767:SF1">
    <property type="entry name" value="NONRIBOSOMAL PEPTIDE SYNTHASE PES1 (EUROFUNG)-RELATED"/>
    <property type="match status" value="1"/>
</dbReference>
<comment type="caution">
    <text evidence="3">The sequence shown here is derived from an EMBL/GenBank/DDBJ whole genome shotgun (WGS) entry which is preliminary data.</text>
</comment>
<accession>A0ABP6F8F9</accession>
<dbReference type="Gene3D" id="3.40.50.12780">
    <property type="entry name" value="N-terminal domain of ligase-like"/>
    <property type="match status" value="1"/>
</dbReference>
<dbReference type="Pfam" id="PF00501">
    <property type="entry name" value="AMP-binding"/>
    <property type="match status" value="1"/>
</dbReference>
<dbReference type="Pfam" id="PF13193">
    <property type="entry name" value="AMP-binding_C"/>
    <property type="match status" value="1"/>
</dbReference>
<dbReference type="InterPro" id="IPR045851">
    <property type="entry name" value="AMP-bd_C_sf"/>
</dbReference>
<evidence type="ECO:0000259" key="2">
    <source>
        <dbReference type="Pfam" id="PF13193"/>
    </source>
</evidence>
<evidence type="ECO:0000313" key="3">
    <source>
        <dbReference type="EMBL" id="GAA2685992.1"/>
    </source>
</evidence>
<dbReference type="PANTHER" id="PTHR43767">
    <property type="entry name" value="LONG-CHAIN-FATTY-ACID--COA LIGASE"/>
    <property type="match status" value="1"/>
</dbReference>
<keyword evidence="4" id="KW-1185">Reference proteome</keyword>
<gene>
    <name evidence="3" type="ORF">GCM10010412_073320</name>
</gene>
<dbReference type="InterPro" id="IPR050237">
    <property type="entry name" value="ATP-dep_AMP-bd_enzyme"/>
</dbReference>
<proteinExistence type="predicted"/>
<feature type="domain" description="AMP-binding enzyme C-terminal" evidence="2">
    <location>
        <begin position="405"/>
        <end position="478"/>
    </location>
</feature>
<dbReference type="InterPro" id="IPR025110">
    <property type="entry name" value="AMP-bd_C"/>
</dbReference>
<evidence type="ECO:0000259" key="1">
    <source>
        <dbReference type="Pfam" id="PF00501"/>
    </source>
</evidence>
<dbReference type="EMBL" id="BAAATE010000026">
    <property type="protein sequence ID" value="GAA2685992.1"/>
    <property type="molecule type" value="Genomic_DNA"/>
</dbReference>
<sequence length="504" mass="53609">MSLGSSLLQGVRAAGPREVLVCGPRRLTGDDVLAMVAGAVSALHARGVRQGDPIAVMYGRQPESTVARLVTLALGCPVVKLLPGLPTRVAAETLRALGGSVLLHEPCRQDDADELLDACHLPIEYRLDADLFGTPHCGLVEAQGRAPDALSSVTFTNGTTGECKPVAYSERAEAAQLAAARSMFGPAPWRFQVPPGHFLPNQMALWTLSTGGTAVLLSDSELGREAEVAVRERVTHMMSGRPFELYALAGALATARASGADQLRLVIYGGAPAVAARSAEAIEAIGPMALQCYGLTEGGFVSALQPDAHLRPELLSSVGRPVRGVEVRVRDQDGADLPTGEVGEVWVRSPQLMTGYVGDAVRTARALRDGWLRTGDLGRLDAEGYLFLVDRVEERLAPGVYARPIENVLTGHPAVADAAVFALPDGSGQVPAGVVVRRDGHEVDLEALRALVRRELGAPCEPRRLWLVDELPRTPGGKPDKAGLRSRYRLVEEEAREERTAAVT</sequence>
<protein>
    <submittedName>
        <fullName evidence="3">AMP-binding protein</fullName>
    </submittedName>
</protein>